<evidence type="ECO:0000313" key="1">
    <source>
        <dbReference type="EMBL" id="EMO42277.1"/>
    </source>
</evidence>
<gene>
    <name evidence="1" type="ORF">LEP1GSC186_0355</name>
</gene>
<evidence type="ECO:0000313" key="2">
    <source>
        <dbReference type="Proteomes" id="UP000012153"/>
    </source>
</evidence>
<sequence length="38" mass="4803">MLKILYLILVKRYYLFTFNKKQKKIHFSKTLFKFLFSL</sequence>
<organism evidence="1 2">
    <name type="scientific">Leptospira noguchii serovar Autumnalis str. ZUN142</name>
    <dbReference type="NCBI Taxonomy" id="1085540"/>
    <lineage>
        <taxon>Bacteria</taxon>
        <taxon>Pseudomonadati</taxon>
        <taxon>Spirochaetota</taxon>
        <taxon>Spirochaetia</taxon>
        <taxon>Leptospirales</taxon>
        <taxon>Leptospiraceae</taxon>
        <taxon>Leptospira</taxon>
    </lineage>
</organism>
<dbReference type="AlphaFoldDB" id="M6UB64"/>
<name>M6UB64_9LEPT</name>
<dbReference type="EMBL" id="AHOP02000015">
    <property type="protein sequence ID" value="EMO42277.1"/>
    <property type="molecule type" value="Genomic_DNA"/>
</dbReference>
<comment type="caution">
    <text evidence="1">The sequence shown here is derived from an EMBL/GenBank/DDBJ whole genome shotgun (WGS) entry which is preliminary data.</text>
</comment>
<reference evidence="1 2" key="1">
    <citation type="submission" date="2013-01" db="EMBL/GenBank/DDBJ databases">
        <authorList>
            <person name="Harkins D.M."/>
            <person name="Durkin A.S."/>
            <person name="Brinkac L.M."/>
            <person name="Haft D.H."/>
            <person name="Selengut J.D."/>
            <person name="Sanka R."/>
            <person name="DePew J."/>
            <person name="Purushe J."/>
            <person name="Matthias M.A."/>
            <person name="Vinetz J.M."/>
            <person name="Sutton G.G."/>
            <person name="Nierman W.C."/>
            <person name="Fouts D.E."/>
        </authorList>
    </citation>
    <scope>NUCLEOTIDE SEQUENCE [LARGE SCALE GENOMIC DNA]</scope>
    <source>
        <strain evidence="1 2">ZUN142</strain>
    </source>
</reference>
<accession>M6UB64</accession>
<proteinExistence type="predicted"/>
<dbReference type="Proteomes" id="UP000012153">
    <property type="component" value="Unassembled WGS sequence"/>
</dbReference>
<protein>
    <submittedName>
        <fullName evidence="1">Uncharacterized protein</fullName>
    </submittedName>
</protein>